<evidence type="ECO:0000313" key="10">
    <source>
        <dbReference type="Proteomes" id="UP001319861"/>
    </source>
</evidence>
<feature type="transmembrane region" description="Helical" evidence="7">
    <location>
        <begin position="338"/>
        <end position="357"/>
    </location>
</feature>
<dbReference type="InterPro" id="IPR036259">
    <property type="entry name" value="MFS_trans_sf"/>
</dbReference>
<name>A0ABN6FNR4_SINCY</name>
<proteinExistence type="predicted"/>
<feature type="transmembrane region" description="Helical" evidence="7">
    <location>
        <begin position="118"/>
        <end position="138"/>
    </location>
</feature>
<dbReference type="Pfam" id="PF07690">
    <property type="entry name" value="MFS_1"/>
    <property type="match status" value="1"/>
</dbReference>
<organism evidence="9 10">
    <name type="scientific">Sinomonas cyclohexanicum</name>
    <name type="common">Corynebacterium cyclohexanicum</name>
    <dbReference type="NCBI Taxonomy" id="322009"/>
    <lineage>
        <taxon>Bacteria</taxon>
        <taxon>Bacillati</taxon>
        <taxon>Actinomycetota</taxon>
        <taxon>Actinomycetes</taxon>
        <taxon>Micrococcales</taxon>
        <taxon>Micrococcaceae</taxon>
        <taxon>Sinomonas</taxon>
    </lineage>
</organism>
<evidence type="ECO:0000256" key="1">
    <source>
        <dbReference type="ARBA" id="ARBA00004651"/>
    </source>
</evidence>
<feature type="domain" description="Major facilitator superfamily (MFS) profile" evidence="8">
    <location>
        <begin position="21"/>
        <end position="429"/>
    </location>
</feature>
<comment type="subcellular location">
    <subcellularLocation>
        <location evidence="1">Cell membrane</location>
        <topology evidence="1">Multi-pass membrane protein</topology>
    </subcellularLocation>
</comment>
<dbReference type="RefSeq" id="WP_229230907.1">
    <property type="nucleotide sequence ID" value="NZ_AP024525.1"/>
</dbReference>
<evidence type="ECO:0000256" key="7">
    <source>
        <dbReference type="SAM" id="Phobius"/>
    </source>
</evidence>
<evidence type="ECO:0000256" key="6">
    <source>
        <dbReference type="ARBA" id="ARBA00023136"/>
    </source>
</evidence>
<evidence type="ECO:0000256" key="3">
    <source>
        <dbReference type="ARBA" id="ARBA00022475"/>
    </source>
</evidence>
<keyword evidence="5 7" id="KW-1133">Transmembrane helix</keyword>
<gene>
    <name evidence="9" type="ORF">SCMU_41310</name>
</gene>
<dbReference type="InterPro" id="IPR005829">
    <property type="entry name" value="Sugar_transporter_CS"/>
</dbReference>
<evidence type="ECO:0000313" key="9">
    <source>
        <dbReference type="EMBL" id="BCT78289.1"/>
    </source>
</evidence>
<reference evidence="9 10" key="1">
    <citation type="journal article" date="2021" name="J. Biosci. Bioeng.">
        <title>Identification and characterization of a chc gene cluster responsible for the aromatization pathway of cyclohexanecarboxylate degradation in Sinomonas cyclohexanicum ATCC 51369.</title>
        <authorList>
            <person name="Yamamoto T."/>
            <person name="Hasegawa Y."/>
            <person name="Lau P.C.K."/>
            <person name="Iwaki H."/>
        </authorList>
    </citation>
    <scope>NUCLEOTIDE SEQUENCE [LARGE SCALE GENOMIC DNA]</scope>
    <source>
        <strain evidence="9 10">ATCC 51369</strain>
    </source>
</reference>
<dbReference type="PROSITE" id="PS00217">
    <property type="entry name" value="SUGAR_TRANSPORT_2"/>
    <property type="match status" value="1"/>
</dbReference>
<evidence type="ECO:0000259" key="8">
    <source>
        <dbReference type="PROSITE" id="PS50850"/>
    </source>
</evidence>
<feature type="transmembrane region" description="Helical" evidence="7">
    <location>
        <begin position="194"/>
        <end position="213"/>
    </location>
</feature>
<evidence type="ECO:0000256" key="5">
    <source>
        <dbReference type="ARBA" id="ARBA00022989"/>
    </source>
</evidence>
<feature type="transmembrane region" description="Helical" evidence="7">
    <location>
        <begin position="378"/>
        <end position="399"/>
    </location>
</feature>
<feature type="transmembrane region" description="Helical" evidence="7">
    <location>
        <begin position="93"/>
        <end position="112"/>
    </location>
</feature>
<feature type="transmembrane region" description="Helical" evidence="7">
    <location>
        <begin position="248"/>
        <end position="270"/>
    </location>
</feature>
<feature type="transmembrane region" description="Helical" evidence="7">
    <location>
        <begin position="282"/>
        <end position="301"/>
    </location>
</feature>
<accession>A0ABN6FNR4</accession>
<keyword evidence="6 7" id="KW-0472">Membrane</keyword>
<dbReference type="InterPro" id="IPR011701">
    <property type="entry name" value="MFS"/>
</dbReference>
<sequence length="455" mass="48107">MATLVTAERGLGAALRAKRRILASAFVGTTIEWYDFYLYGTASALVFGKQFFPDASPLVAVLASFATYAVGFIARPLGGVISGHLGDRIGRKALLIASLLTMGIASTLIGILPNYAAIGILAVIGLVGLRLIQGLSAGAEWGGSALLSVEHAPPGSRGLFGSFTQVGSAAGMLLATAAYALTQAFLTADQFQAFGWRIPFLLSGVLVVVGLWIRLGVTDADEFTAIKEEARIVKRPVVRVLREHPRGILVTIGMRLVQPAIYTLMTVYILGYLKDRRHDTTSGLAAILIVSAIGLLSGPFWGWLSDRIGRRRIAVAASVGVIALIWPFFWFLDHGSLTYLPLVLLVGMNILHDAIYGPQAAWFAEQFPTELRYSGVSFGYQVGTVLSAAITPLVAAALLEVGGGQPWLVCGWFAFLGILTTAAALAAKDPAAAEARFGAARTATDSATDSGEQPA</sequence>
<dbReference type="Proteomes" id="UP001319861">
    <property type="component" value="Chromosome"/>
</dbReference>
<dbReference type="Gene3D" id="1.20.1250.20">
    <property type="entry name" value="MFS general substrate transporter like domains"/>
    <property type="match status" value="2"/>
</dbReference>
<feature type="transmembrane region" description="Helical" evidence="7">
    <location>
        <begin position="59"/>
        <end position="81"/>
    </location>
</feature>
<dbReference type="CDD" id="cd17369">
    <property type="entry name" value="MFS_ShiA_like"/>
    <property type="match status" value="1"/>
</dbReference>
<dbReference type="SUPFAM" id="SSF103473">
    <property type="entry name" value="MFS general substrate transporter"/>
    <property type="match status" value="1"/>
</dbReference>
<feature type="transmembrane region" description="Helical" evidence="7">
    <location>
        <begin position="21"/>
        <end position="39"/>
    </location>
</feature>
<keyword evidence="3" id="KW-1003">Cell membrane</keyword>
<evidence type="ECO:0000256" key="4">
    <source>
        <dbReference type="ARBA" id="ARBA00022692"/>
    </source>
</evidence>
<keyword evidence="10" id="KW-1185">Reference proteome</keyword>
<feature type="transmembrane region" description="Helical" evidence="7">
    <location>
        <begin position="313"/>
        <end position="332"/>
    </location>
</feature>
<dbReference type="InterPro" id="IPR020846">
    <property type="entry name" value="MFS_dom"/>
</dbReference>
<feature type="transmembrane region" description="Helical" evidence="7">
    <location>
        <begin position="159"/>
        <end position="182"/>
    </location>
</feature>
<dbReference type="PANTHER" id="PTHR43045">
    <property type="entry name" value="SHIKIMATE TRANSPORTER"/>
    <property type="match status" value="1"/>
</dbReference>
<dbReference type="PANTHER" id="PTHR43045:SF1">
    <property type="entry name" value="SHIKIMATE TRANSPORTER"/>
    <property type="match status" value="1"/>
</dbReference>
<keyword evidence="2" id="KW-0813">Transport</keyword>
<keyword evidence="4 7" id="KW-0812">Transmembrane</keyword>
<dbReference type="EMBL" id="AP024525">
    <property type="protein sequence ID" value="BCT78289.1"/>
    <property type="molecule type" value="Genomic_DNA"/>
</dbReference>
<evidence type="ECO:0000256" key="2">
    <source>
        <dbReference type="ARBA" id="ARBA00022448"/>
    </source>
</evidence>
<feature type="transmembrane region" description="Helical" evidence="7">
    <location>
        <begin position="405"/>
        <end position="427"/>
    </location>
</feature>
<dbReference type="PROSITE" id="PS50850">
    <property type="entry name" value="MFS"/>
    <property type="match status" value="1"/>
</dbReference>
<protein>
    <submittedName>
        <fullName evidence="9">MFS transporter</fullName>
    </submittedName>
</protein>